<protein>
    <recommendedName>
        <fullName evidence="1">Methanogenesis regulatory protein FilR1 middle domain-containing protein</fullName>
    </recommendedName>
</protein>
<proteinExistence type="predicted"/>
<comment type="caution">
    <text evidence="2">The sequence shown here is derived from an EMBL/GenBank/DDBJ whole genome shotgun (WGS) entry which is preliminary data.</text>
</comment>
<dbReference type="AlphaFoldDB" id="A0A4C2ENM4"/>
<evidence type="ECO:0000313" key="2">
    <source>
        <dbReference type="EMBL" id="GCF16204.1"/>
    </source>
</evidence>
<keyword evidence="3" id="KW-1185">Reference proteome</keyword>
<evidence type="ECO:0000313" key="3">
    <source>
        <dbReference type="Proteomes" id="UP000304382"/>
    </source>
</evidence>
<evidence type="ECO:0000259" key="1">
    <source>
        <dbReference type="Pfam" id="PF08350"/>
    </source>
</evidence>
<dbReference type="RefSeq" id="WP_137685573.1">
    <property type="nucleotide sequence ID" value="NZ_BIXZ01000020.1"/>
</dbReference>
<dbReference type="EMBL" id="BIXZ01000020">
    <property type="protein sequence ID" value="GCF16204.1"/>
    <property type="molecule type" value="Genomic_DNA"/>
</dbReference>
<feature type="domain" description="Methanogenesis regulatory protein FilR1 middle" evidence="1">
    <location>
        <begin position="3"/>
        <end position="99"/>
    </location>
</feature>
<sequence>MTRLVEDEDVDTELVLTESVVDALRETYTDGFAKLSAADDLDIYETSEPMHYAIWTAESPDRTVSGMVVYSDSGVAGVINNDTEAMNEWAREEYERYKRSARSLD</sequence>
<dbReference type="Pfam" id="PF08350">
    <property type="entry name" value="FilR1_middle"/>
    <property type="match status" value="1"/>
</dbReference>
<gene>
    <name evidence="2" type="ORF">Harman_41390</name>
</gene>
<organism evidence="2 3">
    <name type="scientific">Haloarcula mannanilytica</name>
    <dbReference type="NCBI Taxonomy" id="2509225"/>
    <lineage>
        <taxon>Archaea</taxon>
        <taxon>Methanobacteriati</taxon>
        <taxon>Methanobacteriota</taxon>
        <taxon>Stenosarchaea group</taxon>
        <taxon>Halobacteria</taxon>
        <taxon>Halobacteriales</taxon>
        <taxon>Haloarculaceae</taxon>
        <taxon>Haloarcula</taxon>
    </lineage>
</organism>
<dbReference type="InterPro" id="IPR013561">
    <property type="entry name" value="FilR1_middle_dom"/>
</dbReference>
<name>A0A4C2ENM4_9EURY</name>
<dbReference type="OrthoDB" id="11410at2157"/>
<reference evidence="2 3" key="1">
    <citation type="submission" date="2019-02" db="EMBL/GenBank/DDBJ databases">
        <title>Haloarcula mannanilyticum sp. nov., a mannan degrading haloarchaeon isolated from commercial salt.</title>
        <authorList>
            <person name="Enomoto S."/>
            <person name="Shimane Y."/>
            <person name="Kamekura M."/>
            <person name="Ito T."/>
            <person name="Moriya O."/>
            <person name="Ihara K."/>
            <person name="Takahashi-Ando N."/>
            <person name="Fukushima Y."/>
            <person name="Yoshida Y."/>
            <person name="Usama R."/>
            <person name="Takai K."/>
            <person name="Minegishi H."/>
        </authorList>
    </citation>
    <scope>NUCLEOTIDE SEQUENCE [LARGE SCALE GENOMIC DNA]</scope>
    <source>
        <strain evidence="2 3">MD130-1</strain>
    </source>
</reference>
<dbReference type="Proteomes" id="UP000304382">
    <property type="component" value="Unassembled WGS sequence"/>
</dbReference>
<accession>A0A4C2ENM4</accession>